<evidence type="ECO:0000256" key="1">
    <source>
        <dbReference type="SAM" id="Phobius"/>
    </source>
</evidence>
<protein>
    <submittedName>
        <fullName evidence="2">Uncharacterized protein</fullName>
    </submittedName>
</protein>
<accession>A0A2V5K183</accession>
<proteinExistence type="predicted"/>
<organism evidence="2 3">
    <name type="scientific">Paenibacillus flagellatus</name>
    <dbReference type="NCBI Taxonomy" id="2211139"/>
    <lineage>
        <taxon>Bacteria</taxon>
        <taxon>Bacillati</taxon>
        <taxon>Bacillota</taxon>
        <taxon>Bacilli</taxon>
        <taxon>Bacillales</taxon>
        <taxon>Paenibacillaceae</taxon>
        <taxon>Paenibacillus</taxon>
    </lineage>
</organism>
<keyword evidence="3" id="KW-1185">Reference proteome</keyword>
<evidence type="ECO:0000313" key="3">
    <source>
        <dbReference type="Proteomes" id="UP000247476"/>
    </source>
</evidence>
<keyword evidence="1" id="KW-0812">Transmembrane</keyword>
<comment type="caution">
    <text evidence="2">The sequence shown here is derived from an EMBL/GenBank/DDBJ whole genome shotgun (WGS) entry which is preliminary data.</text>
</comment>
<keyword evidence="1" id="KW-1133">Transmembrane helix</keyword>
<dbReference type="EMBL" id="QJVJ01000008">
    <property type="protein sequence ID" value="PYI52851.1"/>
    <property type="molecule type" value="Genomic_DNA"/>
</dbReference>
<evidence type="ECO:0000313" key="2">
    <source>
        <dbReference type="EMBL" id="PYI52851.1"/>
    </source>
</evidence>
<gene>
    <name evidence="2" type="ORF">DLM86_17735</name>
</gene>
<name>A0A2V5K183_9BACL</name>
<dbReference type="AlphaFoldDB" id="A0A2V5K183"/>
<keyword evidence="1" id="KW-0472">Membrane</keyword>
<sequence>MKYSSFRQSVASILSLLLAVVVSSHHWLHMALLYTLGGSMASMAQFLWLRRFMIVVVLAMTGFTLYRFFRRHRSHAGSHRRGAALPLALHLASAALSIGFVVYTLLTFGW</sequence>
<reference evidence="2 3" key="1">
    <citation type="submission" date="2018-05" db="EMBL/GenBank/DDBJ databases">
        <title>Paenibacillus flagellatus sp. nov., isolated from selenium mineral soil.</title>
        <authorList>
            <person name="Dai X."/>
        </authorList>
    </citation>
    <scope>NUCLEOTIDE SEQUENCE [LARGE SCALE GENOMIC DNA]</scope>
    <source>
        <strain evidence="2 3">DXL2</strain>
    </source>
</reference>
<feature type="transmembrane region" description="Helical" evidence="1">
    <location>
        <begin position="87"/>
        <end position="106"/>
    </location>
</feature>
<dbReference type="Proteomes" id="UP000247476">
    <property type="component" value="Unassembled WGS sequence"/>
</dbReference>
<dbReference type="RefSeq" id="WP_110841401.1">
    <property type="nucleotide sequence ID" value="NZ_QJVJ01000008.1"/>
</dbReference>
<feature type="transmembrane region" description="Helical" evidence="1">
    <location>
        <begin position="48"/>
        <end position="66"/>
    </location>
</feature>